<evidence type="ECO:0000313" key="3">
    <source>
        <dbReference type="Proteomes" id="UP001055732"/>
    </source>
</evidence>
<name>A0A9E7MYE3_THEAG</name>
<reference evidence="2" key="2">
    <citation type="submission" date="2022-06" db="EMBL/GenBank/DDBJ databases">
        <authorList>
            <person name="Park Y.-J."/>
        </authorList>
    </citation>
    <scope>NUCLEOTIDE SEQUENCE</scope>
    <source>
        <strain evidence="2">TY</strain>
    </source>
</reference>
<feature type="transmembrane region" description="Helical" evidence="1">
    <location>
        <begin position="57"/>
        <end position="77"/>
    </location>
</feature>
<keyword evidence="1" id="KW-1133">Transmembrane helix</keyword>
<protein>
    <submittedName>
        <fullName evidence="2">Uncharacterized protein</fullName>
    </submittedName>
</protein>
<sequence>MKVNKKLKKNNSPESRTWLSLLLMLRLAFRLISVMNALGIVLFYNVSLFMKLPMPRFVLPGYILLMGALEVYLVIALRKGVFPITALAVYFITALLFELPYAVLSADSLGLKLFVLPWYLSVIIGFGLVLNELRNIVLVRRR</sequence>
<dbReference type="Proteomes" id="UP001055732">
    <property type="component" value="Chromosome"/>
</dbReference>
<reference evidence="2" key="1">
    <citation type="journal article" date="1998" name="Int. J. Syst. Bacteriol. 48 Pt">
        <title>Thermococcus guaymasensis sp. nov. and Thermococcus aggregans sp. nov., two novel thermophilic archaea isolated from the Guaymas Basin hydrothermal vent site.</title>
        <authorList>
            <person name="Canganella F."/>
            <person name="Jones W.J."/>
            <person name="Gambacorta A."/>
            <person name="Antranikian G."/>
        </authorList>
    </citation>
    <scope>NUCLEOTIDE SEQUENCE</scope>
    <source>
        <strain evidence="2">TY</strain>
    </source>
</reference>
<dbReference type="EMBL" id="CP099582">
    <property type="protein sequence ID" value="USS41120.1"/>
    <property type="molecule type" value="Genomic_DNA"/>
</dbReference>
<evidence type="ECO:0000256" key="1">
    <source>
        <dbReference type="SAM" id="Phobius"/>
    </source>
</evidence>
<dbReference type="RefSeq" id="WP_253305061.1">
    <property type="nucleotide sequence ID" value="NZ_CP099582.1"/>
</dbReference>
<gene>
    <name evidence="2" type="ORF">NF865_02600</name>
</gene>
<keyword evidence="1" id="KW-0472">Membrane</keyword>
<feature type="transmembrane region" description="Helical" evidence="1">
    <location>
        <begin position="84"/>
        <end position="104"/>
    </location>
</feature>
<evidence type="ECO:0000313" key="2">
    <source>
        <dbReference type="EMBL" id="USS41120.1"/>
    </source>
</evidence>
<dbReference type="AlphaFoldDB" id="A0A9E7MYE3"/>
<organism evidence="2 3">
    <name type="scientific">Thermococcus aggregans</name>
    <dbReference type="NCBI Taxonomy" id="110163"/>
    <lineage>
        <taxon>Archaea</taxon>
        <taxon>Methanobacteriati</taxon>
        <taxon>Methanobacteriota</taxon>
        <taxon>Thermococci</taxon>
        <taxon>Thermococcales</taxon>
        <taxon>Thermococcaceae</taxon>
        <taxon>Thermococcus</taxon>
    </lineage>
</organism>
<dbReference type="KEGG" id="tagg:NF865_02600"/>
<accession>A0A9E7MYE3</accession>
<feature type="transmembrane region" description="Helical" evidence="1">
    <location>
        <begin position="116"/>
        <end position="133"/>
    </location>
</feature>
<keyword evidence="1" id="KW-0812">Transmembrane</keyword>
<feature type="transmembrane region" description="Helical" evidence="1">
    <location>
        <begin position="21"/>
        <end position="45"/>
    </location>
</feature>
<keyword evidence="3" id="KW-1185">Reference proteome</keyword>
<proteinExistence type="predicted"/>